<dbReference type="RefSeq" id="WP_069922659.1">
    <property type="nucleotide sequence ID" value="NZ_MEHK01000001.1"/>
</dbReference>
<evidence type="ECO:0000313" key="3">
    <source>
        <dbReference type="EMBL" id="OEJ34468.1"/>
    </source>
</evidence>
<dbReference type="Pfam" id="PF01593">
    <property type="entry name" value="Amino_oxidase"/>
    <property type="match status" value="1"/>
</dbReference>
<dbReference type="InterPro" id="IPR002937">
    <property type="entry name" value="Amino_oxidase"/>
</dbReference>
<gene>
    <name evidence="3" type="ORF">BGK67_26835</name>
</gene>
<organism evidence="3 4">
    <name type="scientific">Streptomyces subrutilus</name>
    <dbReference type="NCBI Taxonomy" id="36818"/>
    <lineage>
        <taxon>Bacteria</taxon>
        <taxon>Bacillati</taxon>
        <taxon>Actinomycetota</taxon>
        <taxon>Actinomycetes</taxon>
        <taxon>Kitasatosporales</taxon>
        <taxon>Streptomycetaceae</taxon>
        <taxon>Streptomyces</taxon>
    </lineage>
</organism>
<evidence type="ECO:0000313" key="4">
    <source>
        <dbReference type="Proteomes" id="UP000095705"/>
    </source>
</evidence>
<sequence length="599" mass="65108">MVSTGSSRRTFIAGTAAATAGGALAAGLAAAPTAAAATGAGTAAAPNGRRVAVLGGGVAGLTAAHELAERGYAVTVYERRALGGKARSMDVPGSARGGRRPLPAEHGFRFIPGIYHNLPDTMRRIPFPGNANGVWDNLVAPREMMFARAGGREDLRGPIPWPEHSPAELTPEEIRRALTGILQSLVRLPPHETAYFVNRVLVFLTSCDERRNEVWEHTPWWDFVRAARMSNEYQRILAVGITRNIVATKAEEASTRTVGALGEAFVFNLLGRGADGPPDRILNLPTNEAWIDPWEAHLRSLGVEFKIGWTVREVQYGNGRVSGVAVMDPSGARQTVTADHYVSALPVEHARRTWSAALRAADPMLGRCDRLQTDWMTGIQFYLTERAPLVHGHLNCIDSAWSLTAIQQAEHWPSRNFPADYGDGVAVDCLSVDISEWDKPGILYGKTAKQCTREEVAREVWAQLKASLNDTGKTLLSDSALHSWFLDPGVDGLGTPNPTNEDELLIHPTGTFHNRPSAGTRIPNFFLSGDYVAVDIDLATMEGANASARAAVNGLLDRDGSPAARCTVRPMYRAPEVEPAKRHDLWRYRLGLRNVFDLG</sequence>
<proteinExistence type="predicted"/>
<feature type="domain" description="Amine oxidase" evidence="2">
    <location>
        <begin position="58"/>
        <end position="553"/>
    </location>
</feature>
<reference evidence="3 4" key="1">
    <citation type="submission" date="2016-08" db="EMBL/GenBank/DDBJ databases">
        <title>The complete genome of Streptomyces subrutilus 10-1-1.</title>
        <authorList>
            <person name="Chen X."/>
        </authorList>
    </citation>
    <scope>NUCLEOTIDE SEQUENCE [LARGE SCALE GENOMIC DNA]</scope>
    <source>
        <strain evidence="3 4">10-1-1</strain>
    </source>
</reference>
<dbReference type="InterPro" id="IPR006311">
    <property type="entry name" value="TAT_signal"/>
</dbReference>
<dbReference type="STRING" id="36818.BGK67_26835"/>
<dbReference type="PROSITE" id="PS51318">
    <property type="entry name" value="TAT"/>
    <property type="match status" value="1"/>
</dbReference>
<protein>
    <submittedName>
        <fullName evidence="3">FAD-dependent oxidoreductase</fullName>
    </submittedName>
</protein>
<keyword evidence="1" id="KW-0732">Signal</keyword>
<dbReference type="SUPFAM" id="SSF51905">
    <property type="entry name" value="FAD/NAD(P)-binding domain"/>
    <property type="match status" value="1"/>
</dbReference>
<dbReference type="GO" id="GO:0016491">
    <property type="term" value="F:oxidoreductase activity"/>
    <property type="evidence" value="ECO:0007669"/>
    <property type="project" value="InterPro"/>
</dbReference>
<dbReference type="PANTHER" id="PTHR42923:SF46">
    <property type="entry name" value="AMINE OXIDASE"/>
    <property type="match status" value="1"/>
</dbReference>
<feature type="signal peptide" evidence="1">
    <location>
        <begin position="1"/>
        <end position="25"/>
    </location>
</feature>
<evidence type="ECO:0000256" key="1">
    <source>
        <dbReference type="SAM" id="SignalP"/>
    </source>
</evidence>
<keyword evidence="4" id="KW-1185">Reference proteome</keyword>
<comment type="caution">
    <text evidence="3">The sequence shown here is derived from an EMBL/GenBank/DDBJ whole genome shotgun (WGS) entry which is preliminary data.</text>
</comment>
<dbReference type="InterPro" id="IPR050464">
    <property type="entry name" value="Zeta_carotene_desat/Oxidored"/>
</dbReference>
<dbReference type="Gene3D" id="3.50.50.60">
    <property type="entry name" value="FAD/NAD(P)-binding domain"/>
    <property type="match status" value="1"/>
</dbReference>
<evidence type="ECO:0000259" key="2">
    <source>
        <dbReference type="Pfam" id="PF01593"/>
    </source>
</evidence>
<dbReference type="InterPro" id="IPR036188">
    <property type="entry name" value="FAD/NAD-bd_sf"/>
</dbReference>
<dbReference type="PANTHER" id="PTHR42923">
    <property type="entry name" value="PROTOPORPHYRINOGEN OXIDASE"/>
    <property type="match status" value="1"/>
</dbReference>
<dbReference type="AlphaFoldDB" id="A0A1E5PXX6"/>
<dbReference type="Proteomes" id="UP000095705">
    <property type="component" value="Unassembled WGS sequence"/>
</dbReference>
<name>A0A1E5PXX6_9ACTN</name>
<accession>A0A1E5PXX6</accession>
<feature type="chain" id="PRO_5039114355" evidence="1">
    <location>
        <begin position="26"/>
        <end position="599"/>
    </location>
</feature>
<dbReference type="OrthoDB" id="8845488at2"/>
<dbReference type="EMBL" id="MEHK01000001">
    <property type="protein sequence ID" value="OEJ34468.1"/>
    <property type="molecule type" value="Genomic_DNA"/>
</dbReference>